<sequence>MMAPPSGSPPCQTAPLTAAPLSAAMIEAAFAWWEDAGVDGDWSDQPQPWPASTRKAAATKATLAQPVAPPPPPEMGGLARDWPQDLAGFATWWMETAALPFPPARRIAPSGPAGARLMILLPMPEADDTETLLSGRAGKLLDGLLAALGLDRAKVYLASALPCHVPMPDWTQLREQGLGALLAHHVALAAPERVLVFGRSGISTLIMHNSPNKPADLREFNHDKGCVPAVFAYDLAALMARPAHKAALWNRLLDWTGTDLT</sequence>
<gene>
    <name evidence="2" type="ORF">NUTIK01_09050</name>
</gene>
<evidence type="ECO:0000259" key="1">
    <source>
        <dbReference type="SMART" id="SM00986"/>
    </source>
</evidence>
<evidence type="ECO:0000313" key="2">
    <source>
        <dbReference type="EMBL" id="GMM60128.1"/>
    </source>
</evidence>
<dbReference type="Gene3D" id="3.40.470.10">
    <property type="entry name" value="Uracil-DNA glycosylase-like domain"/>
    <property type="match status" value="1"/>
</dbReference>
<dbReference type="InterPro" id="IPR005122">
    <property type="entry name" value="Uracil-DNA_glycosylase-like"/>
</dbReference>
<keyword evidence="3" id="KW-1185">Reference proteome</keyword>
<comment type="caution">
    <text evidence="2">The sequence shown here is derived from an EMBL/GenBank/DDBJ whole genome shotgun (WGS) entry which is preliminary data.</text>
</comment>
<dbReference type="EMBL" id="BTFW01000001">
    <property type="protein sequence ID" value="GMM60128.1"/>
    <property type="molecule type" value="Genomic_DNA"/>
</dbReference>
<dbReference type="SMART" id="SM00987">
    <property type="entry name" value="UreE_C"/>
    <property type="match status" value="1"/>
</dbReference>
<reference evidence="2 3" key="1">
    <citation type="submission" date="2023-06" db="EMBL/GenBank/DDBJ databases">
        <title>Draft genome sequence of Novosphingobium sp. strain IK01.</title>
        <authorList>
            <person name="Hatamoto M."/>
            <person name="Ikarashi T."/>
            <person name="Yamaguchi T."/>
        </authorList>
    </citation>
    <scope>NUCLEOTIDE SEQUENCE [LARGE SCALE GENOMIC DNA]</scope>
    <source>
        <strain evidence="2 3">IK01</strain>
    </source>
</reference>
<dbReference type="InterPro" id="IPR036895">
    <property type="entry name" value="Uracil-DNA_glycosylase-like_sf"/>
</dbReference>
<proteinExistence type="predicted"/>
<feature type="domain" description="Uracil-DNA glycosylase-like" evidence="1">
    <location>
        <begin position="108"/>
        <end position="253"/>
    </location>
</feature>
<dbReference type="SUPFAM" id="SSF52141">
    <property type="entry name" value="Uracil-DNA glycosylase-like"/>
    <property type="match status" value="1"/>
</dbReference>
<dbReference type="Proteomes" id="UP001187221">
    <property type="component" value="Unassembled WGS sequence"/>
</dbReference>
<accession>A0ABQ6P4D1</accession>
<dbReference type="Pfam" id="PF03167">
    <property type="entry name" value="UDG"/>
    <property type="match status" value="1"/>
</dbReference>
<dbReference type="SMART" id="SM00986">
    <property type="entry name" value="UDG"/>
    <property type="match status" value="1"/>
</dbReference>
<protein>
    <recommendedName>
        <fullName evidence="1">Uracil-DNA glycosylase-like domain-containing protein</fullName>
    </recommendedName>
</protein>
<organism evidence="2 3">
    <name type="scientific">Novosphingobium pituita</name>
    <dbReference type="NCBI Taxonomy" id="3056842"/>
    <lineage>
        <taxon>Bacteria</taxon>
        <taxon>Pseudomonadati</taxon>
        <taxon>Pseudomonadota</taxon>
        <taxon>Alphaproteobacteria</taxon>
        <taxon>Sphingomonadales</taxon>
        <taxon>Sphingomonadaceae</taxon>
        <taxon>Novosphingobium</taxon>
    </lineage>
</organism>
<name>A0ABQ6P4D1_9SPHN</name>
<evidence type="ECO:0000313" key="3">
    <source>
        <dbReference type="Proteomes" id="UP001187221"/>
    </source>
</evidence>